<evidence type="ECO:0000256" key="1">
    <source>
        <dbReference type="SAM" id="MobiDB-lite"/>
    </source>
</evidence>
<proteinExistence type="predicted"/>
<feature type="region of interest" description="Disordered" evidence="1">
    <location>
        <begin position="55"/>
        <end position="77"/>
    </location>
</feature>
<reference evidence="2" key="1">
    <citation type="submission" date="2009-08" db="EMBL/GenBank/DDBJ databases">
        <authorList>
            <consortium name="US DOE Joint Genome Institute"/>
            <person name="Lucas S."/>
            <person name="Copeland A."/>
            <person name="Lapidus A."/>
            <person name="Glavina del Rio T."/>
            <person name="Dalin E."/>
            <person name="Tice H."/>
            <person name="Bruce D."/>
            <person name="Barry K."/>
            <person name="Pitluck S."/>
            <person name="Lowry S."/>
            <person name="Larimer F."/>
            <person name="Land M."/>
            <person name="Hauser L."/>
            <person name="Kyrpides N."/>
            <person name="Ivanova N."/>
            <person name="McMahon K.D."/>
            <person name="Hugenholtz P."/>
        </authorList>
    </citation>
    <scope>NUCLEOTIDE SEQUENCE</scope>
    <source>
        <strain evidence="2">UW-1</strain>
    </source>
</reference>
<dbReference type="KEGG" id="app:CAP2UW1_3946"/>
<sequence precursor="true">MLATELMQQGGTLKGDPALRQAMPVALSIDAVVTRFAMADPRRSLLADHCSLARNSVAKNEGRSDNSIDEASDEGGL</sequence>
<protein>
    <submittedName>
        <fullName evidence="2">Uncharacterized protein</fullName>
    </submittedName>
</protein>
<organism evidence="2">
    <name type="scientific">Accumulibacter regalis</name>
    <dbReference type="NCBI Taxonomy" id="522306"/>
    <lineage>
        <taxon>Bacteria</taxon>
        <taxon>Pseudomonadati</taxon>
        <taxon>Pseudomonadota</taxon>
        <taxon>Betaproteobacteria</taxon>
        <taxon>Candidatus Accumulibacter</taxon>
    </lineage>
</organism>
<name>C7RMB5_ACCRE</name>
<dbReference type="HOGENOM" id="CLU_2629950_0_0_4"/>
<gene>
    <name evidence="2" type="ordered locus">CAP2UW1_3946</name>
</gene>
<accession>C7RMB5</accession>
<feature type="compositionally biased region" description="Acidic residues" evidence="1">
    <location>
        <begin position="67"/>
        <end position="77"/>
    </location>
</feature>
<evidence type="ECO:0000313" key="2">
    <source>
        <dbReference type="EMBL" id="ACV37193.1"/>
    </source>
</evidence>
<dbReference type="AlphaFoldDB" id="C7RMB5"/>
<reference evidence="2" key="2">
    <citation type="submission" date="2009-09" db="EMBL/GenBank/DDBJ databases">
        <title>Complete sequence of chromosome of Candidatus Accumulibacter phosphatis clade IIA str. UW-1.</title>
        <authorList>
            <consortium name="US DOE Joint Genome Institute"/>
            <person name="Martin H.G."/>
            <person name="Ivanova N."/>
            <person name="Kunin V."/>
            <person name="Warnecke F."/>
            <person name="Barry K."/>
            <person name="He S."/>
            <person name="Salamov A."/>
            <person name="Szeto E."/>
            <person name="Dalin E."/>
            <person name="Pangilinan J.L."/>
            <person name="Lapidus A."/>
            <person name="Lowry S."/>
            <person name="Kyrpides N.C."/>
            <person name="McMahon K.D."/>
            <person name="Hugenholtz P."/>
        </authorList>
    </citation>
    <scope>NUCLEOTIDE SEQUENCE [LARGE SCALE GENOMIC DNA]</scope>
    <source>
        <strain evidence="2">UW-1</strain>
    </source>
</reference>
<dbReference type="EMBL" id="CP001715">
    <property type="protein sequence ID" value="ACV37193.1"/>
    <property type="molecule type" value="Genomic_DNA"/>
</dbReference>